<dbReference type="EMBL" id="DYXN01000065">
    <property type="protein sequence ID" value="HJE86778.1"/>
    <property type="molecule type" value="Genomic_DNA"/>
</dbReference>
<keyword evidence="1" id="KW-1133">Transmembrane helix</keyword>
<protein>
    <submittedName>
        <fullName evidence="2">IS5/IS1182 family transposase</fullName>
    </submittedName>
</protein>
<dbReference type="AlphaFoldDB" id="A0A921EYZ6"/>
<name>A0A921EYZ6_9LACO</name>
<evidence type="ECO:0000256" key="1">
    <source>
        <dbReference type="SAM" id="Phobius"/>
    </source>
</evidence>
<feature type="transmembrane region" description="Helical" evidence="1">
    <location>
        <begin position="18"/>
        <end position="35"/>
    </location>
</feature>
<organism evidence="2 3">
    <name type="scientific">Levilactobacillus hammesii</name>
    <dbReference type="NCBI Taxonomy" id="267633"/>
    <lineage>
        <taxon>Bacteria</taxon>
        <taxon>Bacillati</taxon>
        <taxon>Bacillota</taxon>
        <taxon>Bacilli</taxon>
        <taxon>Lactobacillales</taxon>
        <taxon>Lactobacillaceae</taxon>
        <taxon>Levilactobacillus</taxon>
    </lineage>
</organism>
<keyword evidence="1" id="KW-0812">Transmembrane</keyword>
<accession>A0A921EYZ6</accession>
<feature type="non-terminal residue" evidence="2">
    <location>
        <position position="1"/>
    </location>
</feature>
<reference evidence="2" key="1">
    <citation type="journal article" date="2021" name="PeerJ">
        <title>Extensive microbial diversity within the chicken gut microbiome revealed by metagenomics and culture.</title>
        <authorList>
            <person name="Gilroy R."/>
            <person name="Ravi A."/>
            <person name="Getino M."/>
            <person name="Pursley I."/>
            <person name="Horton D.L."/>
            <person name="Alikhan N.F."/>
            <person name="Baker D."/>
            <person name="Gharbi K."/>
            <person name="Hall N."/>
            <person name="Watson M."/>
            <person name="Adriaenssens E.M."/>
            <person name="Foster-Nyarko E."/>
            <person name="Jarju S."/>
            <person name="Secka A."/>
            <person name="Antonio M."/>
            <person name="Oren A."/>
            <person name="Chaudhuri R.R."/>
            <person name="La Ragione R."/>
            <person name="Hildebrand F."/>
            <person name="Pallen M.J."/>
        </authorList>
    </citation>
    <scope>NUCLEOTIDE SEQUENCE</scope>
    <source>
        <strain evidence="2">CHK173-2145</strain>
    </source>
</reference>
<evidence type="ECO:0000313" key="3">
    <source>
        <dbReference type="Proteomes" id="UP000721920"/>
    </source>
</evidence>
<proteinExistence type="predicted"/>
<evidence type="ECO:0000313" key="2">
    <source>
        <dbReference type="EMBL" id="HJE86778.1"/>
    </source>
</evidence>
<reference evidence="2" key="2">
    <citation type="submission" date="2021-09" db="EMBL/GenBank/DDBJ databases">
        <authorList>
            <person name="Gilroy R."/>
        </authorList>
    </citation>
    <scope>NUCLEOTIDE SEQUENCE</scope>
    <source>
        <strain evidence="2">CHK173-2145</strain>
    </source>
</reference>
<gene>
    <name evidence="2" type="ORF">K8U88_04240</name>
</gene>
<comment type="caution">
    <text evidence="2">The sequence shown here is derived from an EMBL/GenBank/DDBJ whole genome shotgun (WGS) entry which is preliminary data.</text>
</comment>
<sequence>FFNQLKNFRRIATRYDKLAHVYLATVYIASICILLK</sequence>
<dbReference type="Proteomes" id="UP000721920">
    <property type="component" value="Unassembled WGS sequence"/>
</dbReference>
<keyword evidence="1" id="KW-0472">Membrane</keyword>